<keyword evidence="3" id="KW-1185">Reference proteome</keyword>
<organism evidence="2 3">
    <name type="scientific">Trichoderma ghanense</name>
    <dbReference type="NCBI Taxonomy" id="65468"/>
    <lineage>
        <taxon>Eukaryota</taxon>
        <taxon>Fungi</taxon>
        <taxon>Dikarya</taxon>
        <taxon>Ascomycota</taxon>
        <taxon>Pezizomycotina</taxon>
        <taxon>Sordariomycetes</taxon>
        <taxon>Hypocreomycetidae</taxon>
        <taxon>Hypocreales</taxon>
        <taxon>Hypocreaceae</taxon>
        <taxon>Trichoderma</taxon>
    </lineage>
</organism>
<dbReference type="EMBL" id="PPTA01000003">
    <property type="protein sequence ID" value="TFB04761.1"/>
    <property type="molecule type" value="Genomic_DNA"/>
</dbReference>
<accession>A0ABY2H9E0</accession>
<protein>
    <submittedName>
        <fullName evidence="2">Uncharacterized protein</fullName>
    </submittedName>
</protein>
<proteinExistence type="predicted"/>
<evidence type="ECO:0000313" key="3">
    <source>
        <dbReference type="Proteomes" id="UP001642720"/>
    </source>
</evidence>
<feature type="region of interest" description="Disordered" evidence="1">
    <location>
        <begin position="1"/>
        <end position="25"/>
    </location>
</feature>
<gene>
    <name evidence="2" type="ORF">CCMA1212_002901</name>
</gene>
<comment type="caution">
    <text evidence="2">The sequence shown here is derived from an EMBL/GenBank/DDBJ whole genome shotgun (WGS) entry which is preliminary data.</text>
</comment>
<name>A0ABY2H9E0_9HYPO</name>
<sequence length="128" mass="14064">MNQLPRTGDAESGPGAQIGLGSAGRRDFATTREGIEVGLDGRFGKSAVGRPGLCGRFGARGYDCKVQRRKRGERRWRSHRCPQITAYEISARLVCMPMTGTQVLVWCMKSRKYALSWGFQSPGTLILG</sequence>
<reference evidence="2 3" key="1">
    <citation type="submission" date="2018-01" db="EMBL/GenBank/DDBJ databases">
        <title>Genome characterization of the sugarcane-associated fungus Trichoderma ghanense CCMA-1212 and their application in lignocelulose bioconversion.</title>
        <authorList>
            <person name="Steindorff A.S."/>
            <person name="Mendes T.D."/>
            <person name="Vilela E.S.D."/>
            <person name="Rodrigues D.S."/>
            <person name="Formighieri E.F."/>
            <person name="Melo I.S."/>
            <person name="Favaro L.C.L."/>
        </authorList>
    </citation>
    <scope>NUCLEOTIDE SEQUENCE [LARGE SCALE GENOMIC DNA]</scope>
    <source>
        <strain evidence="2 3">CCMA-1212</strain>
    </source>
</reference>
<dbReference type="RefSeq" id="XP_073560962.1">
    <property type="nucleotide sequence ID" value="XM_073700268.1"/>
</dbReference>
<evidence type="ECO:0000256" key="1">
    <source>
        <dbReference type="SAM" id="MobiDB-lite"/>
    </source>
</evidence>
<dbReference type="Proteomes" id="UP001642720">
    <property type="component" value="Unassembled WGS sequence"/>
</dbReference>
<evidence type="ECO:0000313" key="2">
    <source>
        <dbReference type="EMBL" id="TFB04761.1"/>
    </source>
</evidence>
<dbReference type="GeneID" id="300574718"/>